<feature type="signal peptide" evidence="1">
    <location>
        <begin position="1"/>
        <end position="22"/>
    </location>
</feature>
<name>A0A495RD40_9GAMM</name>
<evidence type="ECO:0000256" key="1">
    <source>
        <dbReference type="SAM" id="SignalP"/>
    </source>
</evidence>
<feature type="chain" id="PRO_5019717286" evidence="1">
    <location>
        <begin position="23"/>
        <end position="114"/>
    </location>
</feature>
<dbReference type="Pfam" id="PF11604">
    <property type="entry name" value="CusF_Ec"/>
    <property type="match status" value="1"/>
</dbReference>
<keyword evidence="3" id="KW-1185">Reference proteome</keyword>
<sequence length="114" mass="12356">MKFTPIILAATVILGASQAVLAAEMSHDNHQSMATSQTEQLISAQGVVKSLDLANNKVTISHEPIAVLKWPAMTMRFTADNAALIENLKPNDKVSFTFVQQGNVSLLRSIHVTQ</sequence>
<evidence type="ECO:0000313" key="3">
    <source>
        <dbReference type="Proteomes" id="UP000278542"/>
    </source>
</evidence>
<dbReference type="InterPro" id="IPR042230">
    <property type="entry name" value="CusF_sf"/>
</dbReference>
<dbReference type="InterPro" id="IPR021647">
    <property type="entry name" value="CusF_Ec"/>
</dbReference>
<keyword evidence="1" id="KW-0732">Signal</keyword>
<dbReference type="Gene3D" id="2.40.50.320">
    <property type="entry name" value="Copper binding periplasmic protein CusF"/>
    <property type="match status" value="1"/>
</dbReference>
<dbReference type="Proteomes" id="UP000278542">
    <property type="component" value="Unassembled WGS sequence"/>
</dbReference>
<dbReference type="RefSeq" id="WP_121145415.1">
    <property type="nucleotide sequence ID" value="NZ_RBWY01000003.1"/>
</dbReference>
<comment type="caution">
    <text evidence="2">The sequence shown here is derived from an EMBL/GenBank/DDBJ whole genome shotgun (WGS) entry which is preliminary data.</text>
</comment>
<accession>A0A495RD40</accession>
<organism evidence="2 3">
    <name type="scientific">Orbus hercynius</name>
    <dbReference type="NCBI Taxonomy" id="593135"/>
    <lineage>
        <taxon>Bacteria</taxon>
        <taxon>Pseudomonadati</taxon>
        <taxon>Pseudomonadota</taxon>
        <taxon>Gammaproteobacteria</taxon>
        <taxon>Orbales</taxon>
        <taxon>Orbaceae</taxon>
        <taxon>Orbus</taxon>
    </lineage>
</organism>
<dbReference type="EMBL" id="RBWY01000003">
    <property type="protein sequence ID" value="RKS85271.1"/>
    <property type="molecule type" value="Genomic_DNA"/>
</dbReference>
<gene>
    <name evidence="2" type="ORF">DES39_1782</name>
</gene>
<proteinExistence type="predicted"/>
<reference evidence="2 3" key="1">
    <citation type="submission" date="2018-10" db="EMBL/GenBank/DDBJ databases">
        <title>Genomic Encyclopedia of Type Strains, Phase IV (KMG-IV): sequencing the most valuable type-strain genomes for metagenomic binning, comparative biology and taxonomic classification.</title>
        <authorList>
            <person name="Goeker M."/>
        </authorList>
    </citation>
    <scope>NUCLEOTIDE SEQUENCE [LARGE SCALE GENOMIC DNA]</scope>
    <source>
        <strain evidence="2 3">DSM 22228</strain>
    </source>
</reference>
<protein>
    <submittedName>
        <fullName evidence="2">Cu(I)/Ag(I) efflux system protein CusF</fullName>
    </submittedName>
</protein>
<dbReference type="AlphaFoldDB" id="A0A495RD40"/>
<evidence type="ECO:0000313" key="2">
    <source>
        <dbReference type="EMBL" id="RKS85271.1"/>
    </source>
</evidence>
<dbReference type="OrthoDB" id="5771277at2"/>